<dbReference type="InterPro" id="IPR059023">
    <property type="entry name" value="RNA_hel_CTD"/>
</dbReference>
<evidence type="ECO:0000259" key="6">
    <source>
        <dbReference type="PROSITE" id="PS51194"/>
    </source>
</evidence>
<evidence type="ECO:0000313" key="8">
    <source>
        <dbReference type="Proteomes" id="UP001291623"/>
    </source>
</evidence>
<dbReference type="Pfam" id="PF00271">
    <property type="entry name" value="Helicase_C"/>
    <property type="match status" value="1"/>
</dbReference>
<evidence type="ECO:0000313" key="7">
    <source>
        <dbReference type="EMBL" id="KAK4339893.1"/>
    </source>
</evidence>
<dbReference type="PANTHER" id="PTHR18934">
    <property type="entry name" value="ATP-DEPENDENT RNA HELICASE"/>
    <property type="match status" value="1"/>
</dbReference>
<dbReference type="InterPro" id="IPR027417">
    <property type="entry name" value="P-loop_NTPase"/>
</dbReference>
<proteinExistence type="inferred from homology"/>
<dbReference type="InterPro" id="IPR001650">
    <property type="entry name" value="Helicase_C-like"/>
</dbReference>
<evidence type="ECO:0000256" key="5">
    <source>
        <dbReference type="ARBA" id="ARBA00060772"/>
    </source>
</evidence>
<comment type="similarity">
    <text evidence="5">Belongs to the DExH box helicase family.</text>
</comment>
<evidence type="ECO:0000256" key="3">
    <source>
        <dbReference type="ARBA" id="ARBA00022806"/>
    </source>
</evidence>
<dbReference type="Pfam" id="PF26026">
    <property type="entry name" value="RNA_hel_CTD"/>
    <property type="match status" value="1"/>
</dbReference>
<dbReference type="PANTHER" id="PTHR18934:SF246">
    <property type="entry name" value="DEXH-BOX ATP-DEPENDENT RNA HELICASE DEXH4, CHLOROPLASTIC-RELATED"/>
    <property type="match status" value="1"/>
</dbReference>
<accession>A0AAE1UPR2</accession>
<keyword evidence="3" id="KW-0067">ATP-binding</keyword>
<dbReference type="InterPro" id="IPR002464">
    <property type="entry name" value="DNA/RNA_helicase_DEAH_CS"/>
</dbReference>
<comment type="catalytic activity">
    <reaction evidence="4">
        <text>ATP + H2O = ADP + phosphate + H(+)</text>
        <dbReference type="Rhea" id="RHEA:13065"/>
        <dbReference type="ChEBI" id="CHEBI:15377"/>
        <dbReference type="ChEBI" id="CHEBI:15378"/>
        <dbReference type="ChEBI" id="CHEBI:30616"/>
        <dbReference type="ChEBI" id="CHEBI:43474"/>
        <dbReference type="ChEBI" id="CHEBI:456216"/>
        <dbReference type="EC" id="3.6.4.13"/>
    </reaction>
</comment>
<dbReference type="PROSITE" id="PS00690">
    <property type="entry name" value="DEAH_ATP_HELICASE"/>
    <property type="match status" value="1"/>
</dbReference>
<dbReference type="EC" id="3.6.4.13" evidence="1"/>
<gene>
    <name evidence="7" type="ORF">RND71_041355</name>
</gene>
<name>A0AAE1UPR2_9SOLA</name>
<dbReference type="SUPFAM" id="SSF52540">
    <property type="entry name" value="P-loop containing nucleoside triphosphate hydrolases"/>
    <property type="match status" value="1"/>
</dbReference>
<organism evidence="7 8">
    <name type="scientific">Anisodus tanguticus</name>
    <dbReference type="NCBI Taxonomy" id="243964"/>
    <lineage>
        <taxon>Eukaryota</taxon>
        <taxon>Viridiplantae</taxon>
        <taxon>Streptophyta</taxon>
        <taxon>Embryophyta</taxon>
        <taxon>Tracheophyta</taxon>
        <taxon>Spermatophyta</taxon>
        <taxon>Magnoliopsida</taxon>
        <taxon>eudicotyledons</taxon>
        <taxon>Gunneridae</taxon>
        <taxon>Pentapetalae</taxon>
        <taxon>asterids</taxon>
        <taxon>lamiids</taxon>
        <taxon>Solanales</taxon>
        <taxon>Solanaceae</taxon>
        <taxon>Solanoideae</taxon>
        <taxon>Hyoscyameae</taxon>
        <taxon>Anisodus</taxon>
    </lineage>
</organism>
<dbReference type="Proteomes" id="UP001291623">
    <property type="component" value="Unassembled WGS sequence"/>
</dbReference>
<keyword evidence="3" id="KW-0547">Nucleotide-binding</keyword>
<sequence length="304" mass="34087">MFSGNKNLAGFSHIIVDEVHERSLLNAPIGNHRGKKNLVLSAWGDESLLSEEYINHYYDSSNYQIYSGQTKKKLRKLNEDIIDYDLLEDLVCYIDETYPEGAILVFLLGVAEIHSLLDRLSVSFQFSGQSSEWILPLHSSVASEEQKKVFKRPPENIRKVIIDTNIAETSITIDDVVYVVDCGKHKENRYNPKKAETNKVFLQDTTGVSPYTILLFGGPINVQHQEVMSSSHGNSLLQKCETGTVTIDGWLEVAAPAQTAVLFKELQLTLHDILKELNRNPQCSSPQCATDICYETPLSLAIPS</sequence>
<evidence type="ECO:0000256" key="1">
    <source>
        <dbReference type="ARBA" id="ARBA00012552"/>
    </source>
</evidence>
<keyword evidence="8" id="KW-1185">Reference proteome</keyword>
<dbReference type="EMBL" id="JAVYJV010000023">
    <property type="protein sequence ID" value="KAK4339893.1"/>
    <property type="molecule type" value="Genomic_DNA"/>
</dbReference>
<dbReference type="PROSITE" id="PS51194">
    <property type="entry name" value="HELICASE_CTER"/>
    <property type="match status" value="1"/>
</dbReference>
<dbReference type="AlphaFoldDB" id="A0AAE1UPR2"/>
<comment type="caution">
    <text evidence="7">The sequence shown here is derived from an EMBL/GenBank/DDBJ whole genome shotgun (WGS) entry which is preliminary data.</text>
</comment>
<evidence type="ECO:0000256" key="2">
    <source>
        <dbReference type="ARBA" id="ARBA00022801"/>
    </source>
</evidence>
<keyword evidence="3" id="KW-0347">Helicase</keyword>
<dbReference type="GO" id="GO:0016787">
    <property type="term" value="F:hydrolase activity"/>
    <property type="evidence" value="ECO:0007669"/>
    <property type="project" value="UniProtKB-KW"/>
</dbReference>
<reference evidence="7" key="1">
    <citation type="submission" date="2023-12" db="EMBL/GenBank/DDBJ databases">
        <title>Genome assembly of Anisodus tanguticus.</title>
        <authorList>
            <person name="Wang Y.-J."/>
        </authorList>
    </citation>
    <scope>NUCLEOTIDE SEQUENCE</scope>
    <source>
        <strain evidence="7">KB-2021</strain>
        <tissue evidence="7">Leaf</tissue>
    </source>
</reference>
<dbReference type="GO" id="GO:0003724">
    <property type="term" value="F:RNA helicase activity"/>
    <property type="evidence" value="ECO:0007669"/>
    <property type="project" value="UniProtKB-EC"/>
</dbReference>
<keyword evidence="2" id="KW-0378">Hydrolase</keyword>
<dbReference type="Gene3D" id="3.40.50.300">
    <property type="entry name" value="P-loop containing nucleotide triphosphate hydrolases"/>
    <property type="match status" value="1"/>
</dbReference>
<evidence type="ECO:0000256" key="4">
    <source>
        <dbReference type="ARBA" id="ARBA00047984"/>
    </source>
</evidence>
<feature type="domain" description="Helicase C-terminal" evidence="6">
    <location>
        <begin position="86"/>
        <end position="274"/>
    </location>
</feature>
<dbReference type="CDD" id="cd18791">
    <property type="entry name" value="SF2_C_RHA"/>
    <property type="match status" value="1"/>
</dbReference>
<protein>
    <recommendedName>
        <fullName evidence="1">RNA helicase</fullName>
        <ecNumber evidence="1">3.6.4.13</ecNumber>
    </recommendedName>
</protein>
<dbReference type="GO" id="GO:0003723">
    <property type="term" value="F:RNA binding"/>
    <property type="evidence" value="ECO:0007669"/>
    <property type="project" value="TreeGrafter"/>
</dbReference>